<evidence type="ECO:0000313" key="3">
    <source>
        <dbReference type="EMBL" id="KAK7105470.1"/>
    </source>
</evidence>
<dbReference type="Proteomes" id="UP001374579">
    <property type="component" value="Unassembled WGS sequence"/>
</dbReference>
<evidence type="ECO:0000313" key="4">
    <source>
        <dbReference type="Proteomes" id="UP001374579"/>
    </source>
</evidence>
<dbReference type="EMBL" id="JBAMIC010000007">
    <property type="protein sequence ID" value="KAK7105470.1"/>
    <property type="molecule type" value="Genomic_DNA"/>
</dbReference>
<evidence type="ECO:0000256" key="1">
    <source>
        <dbReference type="SAM" id="MobiDB-lite"/>
    </source>
</evidence>
<reference evidence="3 4" key="1">
    <citation type="submission" date="2024-02" db="EMBL/GenBank/DDBJ databases">
        <title>Chromosome-scale genome assembly of the rough periwinkle Littorina saxatilis.</title>
        <authorList>
            <person name="De Jode A."/>
            <person name="Faria R."/>
            <person name="Formenti G."/>
            <person name="Sims Y."/>
            <person name="Smith T.P."/>
            <person name="Tracey A."/>
            <person name="Wood J.M.D."/>
            <person name="Zagrodzka Z.B."/>
            <person name="Johannesson K."/>
            <person name="Butlin R.K."/>
            <person name="Leder E.H."/>
        </authorList>
    </citation>
    <scope>NUCLEOTIDE SEQUENCE [LARGE SCALE GENOMIC DNA]</scope>
    <source>
        <strain evidence="3">Snail1</strain>
        <tissue evidence="3">Muscle</tissue>
    </source>
</reference>
<keyword evidence="2" id="KW-0472">Membrane</keyword>
<organism evidence="3 4">
    <name type="scientific">Littorina saxatilis</name>
    <dbReference type="NCBI Taxonomy" id="31220"/>
    <lineage>
        <taxon>Eukaryota</taxon>
        <taxon>Metazoa</taxon>
        <taxon>Spiralia</taxon>
        <taxon>Lophotrochozoa</taxon>
        <taxon>Mollusca</taxon>
        <taxon>Gastropoda</taxon>
        <taxon>Caenogastropoda</taxon>
        <taxon>Littorinimorpha</taxon>
        <taxon>Littorinoidea</taxon>
        <taxon>Littorinidae</taxon>
        <taxon>Littorina</taxon>
    </lineage>
</organism>
<dbReference type="AlphaFoldDB" id="A0AAN9GG23"/>
<feature type="transmembrane region" description="Helical" evidence="2">
    <location>
        <begin position="12"/>
        <end position="35"/>
    </location>
</feature>
<feature type="region of interest" description="Disordered" evidence="1">
    <location>
        <begin position="82"/>
        <end position="101"/>
    </location>
</feature>
<keyword evidence="2" id="KW-0812">Transmembrane</keyword>
<gene>
    <name evidence="3" type="ORF">V1264_016842</name>
</gene>
<comment type="caution">
    <text evidence="3">The sequence shown here is derived from an EMBL/GenBank/DDBJ whole genome shotgun (WGS) entry which is preliminary data.</text>
</comment>
<keyword evidence="4" id="KW-1185">Reference proteome</keyword>
<protein>
    <submittedName>
        <fullName evidence="3">Uncharacterized protein</fullName>
    </submittedName>
</protein>
<accession>A0AAN9GG23</accession>
<name>A0AAN9GG23_9CAEN</name>
<sequence length="172" mass="19104">MTSTTSLPKEDVRFYLLLGFIGFVLLIVVVLFAVFSWKHRARRLPPPPAPHNVRRARCGAVMFHAAQDGSDSTVSMHEYAEIPDDDDSSTHENSQRSVHASSLSASSLSDSSMSDDCLHHIACPSTDSSLPEDYLNPVASDWESCEDTFETTLFEDFPNEHVNHLPCLIVEP</sequence>
<evidence type="ECO:0000256" key="2">
    <source>
        <dbReference type="SAM" id="Phobius"/>
    </source>
</evidence>
<keyword evidence="2" id="KW-1133">Transmembrane helix</keyword>
<proteinExistence type="predicted"/>